<dbReference type="PANTHER" id="PTHR10736:SF61">
    <property type="entry name" value="BESTROPHIN HOMOLOG 24"/>
    <property type="match status" value="1"/>
</dbReference>
<evidence type="ECO:0000256" key="2">
    <source>
        <dbReference type="ARBA" id="ARBA00022692"/>
    </source>
</evidence>
<dbReference type="Proteomes" id="UP000887569">
    <property type="component" value="Unplaced"/>
</dbReference>
<dbReference type="InterPro" id="IPR000615">
    <property type="entry name" value="Bestrophin"/>
</dbReference>
<dbReference type="GO" id="GO:0034707">
    <property type="term" value="C:chloride channel complex"/>
    <property type="evidence" value="ECO:0007669"/>
    <property type="project" value="UniProtKB-KW"/>
</dbReference>
<dbReference type="WBParaSite" id="PgR006_g125_t02">
    <property type="protein sequence ID" value="PgR006_g125_t02"/>
    <property type="gene ID" value="PgR006_g125"/>
</dbReference>
<evidence type="ECO:0000256" key="1">
    <source>
        <dbReference type="ARBA" id="ARBA00004370"/>
    </source>
</evidence>
<evidence type="ECO:0000256" key="3">
    <source>
        <dbReference type="ARBA" id="ARBA00022989"/>
    </source>
</evidence>
<proteinExistence type="inferred from homology"/>
<evidence type="ECO:0000256" key="5">
    <source>
        <dbReference type="ARBA" id="ARBA00034769"/>
    </source>
</evidence>
<keyword evidence="3 6" id="KW-1133">Transmembrane helix</keyword>
<sequence>MKKYAVNEAIRVSPFFPRFSLQIDMIVPIMSTLQFIFYMGWLKVAEVILNPFGEDDDDFECNFLLDKNLTIGLTVVDEGYDRTPEILKDSFWKHPIEPLYSRKAVHAERRMSGITGSIAHIV</sequence>
<dbReference type="PANTHER" id="PTHR10736">
    <property type="entry name" value="BESTROPHIN"/>
    <property type="match status" value="1"/>
</dbReference>
<keyword evidence="4 6" id="KW-0472">Membrane</keyword>
<name>A0A915AEV6_PARUN</name>
<feature type="transmembrane region" description="Helical" evidence="6">
    <location>
        <begin position="21"/>
        <end position="41"/>
    </location>
</feature>
<keyword evidence="2 6" id="KW-0812">Transmembrane</keyword>
<dbReference type="Pfam" id="PF01062">
    <property type="entry name" value="Bestrophin"/>
    <property type="match status" value="1"/>
</dbReference>
<keyword evidence="6" id="KW-0813">Transport</keyword>
<evidence type="ECO:0000256" key="6">
    <source>
        <dbReference type="RuleBase" id="RU363126"/>
    </source>
</evidence>
<comment type="subcellular location">
    <subcellularLocation>
        <location evidence="6">Cell membrane</location>
        <topology evidence="6">Multi-pass membrane protein</topology>
    </subcellularLocation>
    <subcellularLocation>
        <location evidence="1">Membrane</location>
    </subcellularLocation>
</comment>
<keyword evidence="6" id="KW-0406">Ion transport</keyword>
<protein>
    <recommendedName>
        <fullName evidence="6">Bestrophin homolog</fullName>
    </recommendedName>
</protein>
<comment type="function">
    <text evidence="6">Forms chloride channels.</text>
</comment>
<dbReference type="AlphaFoldDB" id="A0A915AEV6"/>
<evidence type="ECO:0000313" key="8">
    <source>
        <dbReference type="WBParaSite" id="PgR006_g125_t02"/>
    </source>
</evidence>
<evidence type="ECO:0000313" key="7">
    <source>
        <dbReference type="Proteomes" id="UP000887569"/>
    </source>
</evidence>
<keyword evidence="6" id="KW-1003">Cell membrane</keyword>
<keyword evidence="7" id="KW-1185">Reference proteome</keyword>
<comment type="similarity">
    <text evidence="5 6">Belongs to the anion channel-forming bestrophin (TC 1.A.46) family. Calcium-sensitive chloride channel subfamily.</text>
</comment>
<keyword evidence="6" id="KW-0869">Chloride channel</keyword>
<keyword evidence="6" id="KW-0868">Chloride</keyword>
<accession>A0A915AEV6</accession>
<comment type="caution">
    <text evidence="6">Lacks conserved residue(s) required for the propagation of feature annotation.</text>
</comment>
<keyword evidence="6" id="KW-0407">Ion channel</keyword>
<reference evidence="8" key="1">
    <citation type="submission" date="2022-11" db="UniProtKB">
        <authorList>
            <consortium name="WormBaseParasite"/>
        </authorList>
    </citation>
    <scope>IDENTIFICATION</scope>
</reference>
<evidence type="ECO:0000256" key="4">
    <source>
        <dbReference type="ARBA" id="ARBA00023136"/>
    </source>
</evidence>
<dbReference type="GO" id="GO:0005254">
    <property type="term" value="F:chloride channel activity"/>
    <property type="evidence" value="ECO:0007669"/>
    <property type="project" value="UniProtKB-KW"/>
</dbReference>
<dbReference type="InterPro" id="IPR021134">
    <property type="entry name" value="Bestrophin-like"/>
</dbReference>
<dbReference type="GO" id="GO:0005886">
    <property type="term" value="C:plasma membrane"/>
    <property type="evidence" value="ECO:0007669"/>
    <property type="project" value="UniProtKB-SubCell"/>
</dbReference>
<organism evidence="7 8">
    <name type="scientific">Parascaris univalens</name>
    <name type="common">Nematode worm</name>
    <dbReference type="NCBI Taxonomy" id="6257"/>
    <lineage>
        <taxon>Eukaryota</taxon>
        <taxon>Metazoa</taxon>
        <taxon>Ecdysozoa</taxon>
        <taxon>Nematoda</taxon>
        <taxon>Chromadorea</taxon>
        <taxon>Rhabditida</taxon>
        <taxon>Spirurina</taxon>
        <taxon>Ascaridomorpha</taxon>
        <taxon>Ascaridoidea</taxon>
        <taxon>Ascarididae</taxon>
        <taxon>Parascaris</taxon>
    </lineage>
</organism>